<dbReference type="OMA" id="HYCATNQ"/>
<dbReference type="EMBL" id="LUKN01002457">
    <property type="protein sequence ID" value="OAQ99056.1"/>
    <property type="molecule type" value="Genomic_DNA"/>
</dbReference>
<reference evidence="2 3" key="1">
    <citation type="submission" date="2016-03" db="EMBL/GenBank/DDBJ databases">
        <title>Fine-scale spatial genetic structure of a fungal parasite of coffee scale insects.</title>
        <authorList>
            <person name="Jackson D."/>
            <person name="Zemenick K.A."/>
            <person name="Malloure B."/>
            <person name="Quandt C.A."/>
            <person name="James T.Y."/>
        </authorList>
    </citation>
    <scope>NUCLEOTIDE SEQUENCE [LARGE SCALE GENOMIC DNA]</scope>
    <source>
        <strain evidence="2 3">UM487</strain>
    </source>
</reference>
<gene>
    <name evidence="2" type="ORF">LLEC1_02874</name>
</gene>
<evidence type="ECO:0000313" key="3">
    <source>
        <dbReference type="Proteomes" id="UP000243081"/>
    </source>
</evidence>
<sequence>MSASPSTVTGDATPWQDKLEEACRAAQLVPPKFQIVSDRRATAIGGRTAWSSTVEVQGHHVNARFWYDGRNLNNAKEDAAECAVNWLTSNSSNSTPASTTSTSTVRSGW</sequence>
<dbReference type="PANTHER" id="PTHR42030">
    <property type="entry name" value="DRBM DOMAIN-CONTAINING PROTEIN"/>
    <property type="match status" value="1"/>
</dbReference>
<keyword evidence="3" id="KW-1185">Reference proteome</keyword>
<organism evidence="2 3">
    <name type="scientific">Cordyceps confragosa</name>
    <name type="common">Lecanicillium lecanii</name>
    <dbReference type="NCBI Taxonomy" id="2714763"/>
    <lineage>
        <taxon>Eukaryota</taxon>
        <taxon>Fungi</taxon>
        <taxon>Dikarya</taxon>
        <taxon>Ascomycota</taxon>
        <taxon>Pezizomycotina</taxon>
        <taxon>Sordariomycetes</taxon>
        <taxon>Hypocreomycetidae</taxon>
        <taxon>Hypocreales</taxon>
        <taxon>Cordycipitaceae</taxon>
        <taxon>Akanthomyces</taxon>
    </lineage>
</organism>
<dbReference type="Proteomes" id="UP000243081">
    <property type="component" value="Unassembled WGS sequence"/>
</dbReference>
<accession>A0A179I8P9</accession>
<dbReference type="AlphaFoldDB" id="A0A179I8P9"/>
<protein>
    <recommendedName>
        <fullName evidence="4">DRBM domain-containing protein</fullName>
    </recommendedName>
</protein>
<dbReference type="PANTHER" id="PTHR42030:SF1">
    <property type="entry name" value="DRBM DOMAIN-CONTAINING PROTEIN"/>
    <property type="match status" value="1"/>
</dbReference>
<proteinExistence type="predicted"/>
<feature type="region of interest" description="Disordered" evidence="1">
    <location>
        <begin position="88"/>
        <end position="109"/>
    </location>
</feature>
<dbReference type="Gene3D" id="3.30.160.20">
    <property type="match status" value="1"/>
</dbReference>
<name>A0A179I8P9_CORDF</name>
<evidence type="ECO:0008006" key="4">
    <source>
        <dbReference type="Google" id="ProtNLM"/>
    </source>
</evidence>
<dbReference type="OrthoDB" id="5418749at2759"/>
<comment type="caution">
    <text evidence="2">The sequence shown here is derived from an EMBL/GenBank/DDBJ whole genome shotgun (WGS) entry which is preliminary data.</text>
</comment>
<dbReference type="SUPFAM" id="SSF54768">
    <property type="entry name" value="dsRNA-binding domain-like"/>
    <property type="match status" value="1"/>
</dbReference>
<evidence type="ECO:0000256" key="1">
    <source>
        <dbReference type="SAM" id="MobiDB-lite"/>
    </source>
</evidence>
<evidence type="ECO:0000313" key="2">
    <source>
        <dbReference type="EMBL" id="OAQ99056.1"/>
    </source>
</evidence>